<dbReference type="Proteomes" id="UP001152049">
    <property type="component" value="Unassembled WGS sequence"/>
</dbReference>
<sequence length="709" mass="78010">MSNGQGFLSNTTPTQTRQTADIHTFFKKPPPLKHDSTKAFRVNEIIPSSSDSAINVVNNPPQPSPSAQDTQSPAMFSTLISQTRALLPRQDSEGQAETDVGGFDHTPPPSGRPSVDMSSDEYELLDNKQESRAKQSNVSRHRPLKISSNGSIIARKDDPTPPVLSPFSESEPRLPARDVTAKDRNSNTTYATPKTSSASILPQNGIATNRNHVESLMCVDDRHVAQDVTGLIDPTDSFDATEASWDKKSGDLLGQDLGGRNKERVVPHVRGKSHCTKVRPPFNLHLVDLQRQPKGDPGRNYDKPSKIPYNDVLLDSAKGPMVFANSSSSDANTINPSLSAEPATNQSCALLDDFEEPQDTASGMSSRTRKNGSPAVYTNGLGRSKSSGSIVEFLWKGQWLKRLMSQEISSSLKLTELPPRRRSTKMSLPDGRRPSEPVLPSSEALRRLSAWSTFSNQSDHGVDGFLFKRAISDLERLLDEAFSLVLEVADHSEAAVRADYSSLPDDHRSDTSSESTELSMHSAQETIDVPPTNNEDVPGLARPECRRAATYTCFPKRPRLADVVESYSGMYQELRRRSHVGRVQHHHDSQRTSPDMSSRRSSQVNNTGPQGKLVTLEDLLNTSDLFKISAEGKGAQEHDLLHKRSAAANTSSAMRNGTGRDALPDRDIAGRKLHGEHGINLRRRSHVSLRDMQGFNLPKSHIRQPIARD</sequence>
<feature type="region of interest" description="Disordered" evidence="1">
    <location>
        <begin position="499"/>
        <end position="518"/>
    </location>
</feature>
<feature type="compositionally biased region" description="Polar residues" evidence="1">
    <location>
        <begin position="591"/>
        <end position="609"/>
    </location>
</feature>
<protein>
    <recommendedName>
        <fullName evidence="4">Polyamine transport protein</fullName>
    </recommendedName>
</protein>
<proteinExistence type="predicted"/>
<name>A0A9W8VI35_9HYPO</name>
<feature type="region of interest" description="Disordered" evidence="1">
    <location>
        <begin position="357"/>
        <end position="381"/>
    </location>
</feature>
<feature type="compositionally biased region" description="Polar residues" evidence="1">
    <location>
        <begin position="67"/>
        <end position="84"/>
    </location>
</feature>
<comment type="caution">
    <text evidence="2">The sequence shown here is derived from an EMBL/GenBank/DDBJ whole genome shotgun (WGS) entry which is preliminary data.</text>
</comment>
<feature type="compositionally biased region" description="Basic residues" evidence="1">
    <location>
        <begin position="576"/>
        <end position="585"/>
    </location>
</feature>
<organism evidence="2 3">
    <name type="scientific">Fusarium torreyae</name>
    <dbReference type="NCBI Taxonomy" id="1237075"/>
    <lineage>
        <taxon>Eukaryota</taxon>
        <taxon>Fungi</taxon>
        <taxon>Dikarya</taxon>
        <taxon>Ascomycota</taxon>
        <taxon>Pezizomycotina</taxon>
        <taxon>Sordariomycetes</taxon>
        <taxon>Hypocreomycetidae</taxon>
        <taxon>Hypocreales</taxon>
        <taxon>Nectriaceae</taxon>
        <taxon>Fusarium</taxon>
    </lineage>
</organism>
<keyword evidence="3" id="KW-1185">Reference proteome</keyword>
<evidence type="ECO:0000256" key="1">
    <source>
        <dbReference type="SAM" id="MobiDB-lite"/>
    </source>
</evidence>
<accession>A0A9W8VI35</accession>
<reference evidence="2" key="1">
    <citation type="submission" date="2022-09" db="EMBL/GenBank/DDBJ databases">
        <title>Fusarium specimens isolated from Avocado Roots.</title>
        <authorList>
            <person name="Stajich J."/>
            <person name="Roper C."/>
            <person name="Heimlech-Rivalta G."/>
        </authorList>
    </citation>
    <scope>NUCLEOTIDE SEQUENCE</scope>
    <source>
        <strain evidence="2">CF00136</strain>
    </source>
</reference>
<feature type="compositionally biased region" description="Polar residues" evidence="1">
    <location>
        <begin position="1"/>
        <end position="21"/>
    </location>
</feature>
<evidence type="ECO:0000313" key="2">
    <source>
        <dbReference type="EMBL" id="KAJ4267783.1"/>
    </source>
</evidence>
<feature type="region of interest" description="Disordered" evidence="1">
    <location>
        <begin position="1"/>
        <end position="201"/>
    </location>
</feature>
<gene>
    <name evidence="2" type="ORF">NW762_003898</name>
</gene>
<evidence type="ECO:0008006" key="4">
    <source>
        <dbReference type="Google" id="ProtNLM"/>
    </source>
</evidence>
<dbReference type="AlphaFoldDB" id="A0A9W8VI35"/>
<feature type="compositionally biased region" description="Basic and acidic residues" evidence="1">
    <location>
        <begin position="170"/>
        <end position="185"/>
    </location>
</feature>
<dbReference type="OrthoDB" id="10250282at2759"/>
<feature type="region of interest" description="Disordered" evidence="1">
    <location>
        <begin position="415"/>
        <end position="440"/>
    </location>
</feature>
<evidence type="ECO:0000313" key="3">
    <source>
        <dbReference type="Proteomes" id="UP001152049"/>
    </source>
</evidence>
<feature type="compositionally biased region" description="Polar residues" evidence="1">
    <location>
        <begin position="186"/>
        <end position="201"/>
    </location>
</feature>
<feature type="region of interest" description="Disordered" evidence="1">
    <location>
        <begin position="576"/>
        <end position="611"/>
    </location>
</feature>
<dbReference type="EMBL" id="JAOQAZ010000004">
    <property type="protein sequence ID" value="KAJ4267783.1"/>
    <property type="molecule type" value="Genomic_DNA"/>
</dbReference>